<dbReference type="AlphaFoldDB" id="U6Q219"/>
<dbReference type="OrthoDB" id="8607883at2"/>
<sequence length="253" mass="27643">MTKQDNDNGLLLVGTGYVRNRRILGSMKEQIGNLISLKLTSKAETKVRKSRMKESAGNALDSVTIKDATEIAFGSDTFNKLTLGMALSGKSIELDTAAANVADEVVRVTAKDAWLDLAKQNIDRDSVKVKNAAGQAVKSEYIELKDNLGWIKVSPEADSINVGEEIKVSYKTRAGGGIQIEASTETDYDFEFWLDGYNAASQKNFILHIPSMVVAPNSEIDWLSDDFAKAEFTGTAVLVDGNKVPYSYQEFNA</sequence>
<dbReference type="EMBL" id="ADCY02000061">
    <property type="protein sequence ID" value="EJZ50125.1"/>
    <property type="molecule type" value="Genomic_DNA"/>
</dbReference>
<dbReference type="EMBL" id="ADCY02000055">
    <property type="protein sequence ID" value="EFG29896.1"/>
    <property type="molecule type" value="Genomic_DNA"/>
</dbReference>
<name>U6Q219_9NEIS</name>
<dbReference type="Proteomes" id="UP000017813">
    <property type="component" value="Unassembled WGS sequence"/>
</dbReference>
<gene>
    <name evidence="1" type="ORF">HMPREF9021_02259</name>
    <name evidence="2" type="ORF">HMPREF9021_02645</name>
</gene>
<accession>U6Q219</accession>
<organism evidence="2 3">
    <name type="scientific">Simonsiella muelleri ATCC 29453</name>
    <dbReference type="NCBI Taxonomy" id="641147"/>
    <lineage>
        <taxon>Bacteria</taxon>
        <taxon>Pseudomonadati</taxon>
        <taxon>Pseudomonadota</taxon>
        <taxon>Betaproteobacteria</taxon>
        <taxon>Neisseriales</taxon>
        <taxon>Neisseriaceae</taxon>
        <taxon>Simonsiella</taxon>
    </lineage>
</organism>
<proteinExistence type="predicted"/>
<evidence type="ECO:0000313" key="1">
    <source>
        <dbReference type="EMBL" id="EFG29896.1"/>
    </source>
</evidence>
<protein>
    <submittedName>
        <fullName evidence="2">Uncharacterized protein</fullName>
    </submittedName>
</protein>
<dbReference type="RefSeq" id="WP_002642874.1">
    <property type="nucleotide sequence ID" value="NZ_CP019448.1"/>
</dbReference>
<dbReference type="STRING" id="641147.HMPREF9021_02259"/>
<dbReference type="KEGG" id="smur:BWP33_02725"/>
<keyword evidence="3" id="KW-1185">Reference proteome</keyword>
<reference evidence="2 3" key="2">
    <citation type="submission" date="2011-10" db="EMBL/GenBank/DDBJ databases">
        <title>The Genome Sequence of Simonsiella muelleri ATCC 29453.</title>
        <authorList>
            <consortium name="The Broad Institute Genome Sequencing Platform"/>
            <consortium name="The Broad Institute Genome Sequencing Center for Infectious Disease"/>
            <person name="Earl A."/>
            <person name="Ward D."/>
            <person name="Feldgarden M."/>
            <person name="Gevers D."/>
            <person name="Izard J."/>
            <person name="Baranova O.V."/>
            <person name="Blanton J.M."/>
            <person name="Tanner A.C."/>
            <person name="Dewhirst F."/>
            <person name="Young S.K."/>
            <person name="Zeng Q."/>
            <person name="Gargeya S."/>
            <person name="Fitzgerald M."/>
            <person name="Haas B."/>
            <person name="Abouelleil A."/>
            <person name="Alvarado L."/>
            <person name="Arachchi H.M."/>
            <person name="Berlin A."/>
            <person name="Brown A."/>
            <person name="Chapman S.B."/>
            <person name="Chen Z."/>
            <person name="Dunbar C."/>
            <person name="Freedman E."/>
            <person name="Gearin G."/>
            <person name="Goldberg J."/>
            <person name="Griggs A."/>
            <person name="Gujja S."/>
            <person name="Heiman D."/>
            <person name="Howarth C."/>
            <person name="Larson L."/>
            <person name="Lui A."/>
            <person name="MacDonald P.J.P."/>
            <person name="Montmayeur A."/>
            <person name="Murphy C."/>
            <person name="Neiman D."/>
            <person name="Pearson M."/>
            <person name="Priest M."/>
            <person name="Roberts A."/>
            <person name="Saif S."/>
            <person name="Shea T."/>
            <person name="Shenoy N."/>
            <person name="Sisk P."/>
            <person name="Stolte C."/>
            <person name="Sykes S."/>
            <person name="Wortman J."/>
            <person name="Nusbaum C."/>
            <person name="Birren B."/>
        </authorList>
    </citation>
    <scope>NUCLEOTIDE SEQUENCE [LARGE SCALE GENOMIC DNA]</scope>
    <source>
        <strain evidence="2 3">ATCC 29453</strain>
    </source>
</reference>
<dbReference type="KEGG" id="smur:BWP33_03070"/>
<dbReference type="eggNOG" id="ENOG502Z89C">
    <property type="taxonomic scope" value="Bacteria"/>
</dbReference>
<dbReference type="KEGG" id="smur:BWP33_08880"/>
<dbReference type="HOGENOM" id="CLU_096743_0_0_4"/>
<comment type="caution">
    <text evidence="2">The sequence shown here is derived from an EMBL/GenBank/DDBJ whole genome shotgun (WGS) entry which is preliminary data.</text>
</comment>
<evidence type="ECO:0000313" key="2">
    <source>
        <dbReference type="EMBL" id="EJZ50125.1"/>
    </source>
</evidence>
<reference evidence="2 3" key="1">
    <citation type="submission" date="2010-03" db="EMBL/GenBank/DDBJ databases">
        <authorList>
            <consortium name="The Broad Institute Genome Sequencing Platform"/>
            <person name="Ward D."/>
            <person name="Earl A."/>
            <person name="Feldgarden M."/>
            <person name="Gevers D."/>
            <person name="Young S."/>
            <person name="Zeng Q."/>
            <person name="Koehrsen M."/>
            <person name="Alvarado L."/>
            <person name="Berlin A.M."/>
            <person name="Borenstein D."/>
            <person name="Chapman S.B."/>
            <person name="Chen Z."/>
            <person name="Engels R."/>
            <person name="Freedman E."/>
            <person name="Gellesch M."/>
            <person name="Goldberg J."/>
            <person name="Griggs A."/>
            <person name="Gujja S."/>
            <person name="Heilman E.R."/>
            <person name="Heiman D.I."/>
            <person name="Hepburn T.A."/>
            <person name="Howarth C."/>
            <person name="Jen D."/>
            <person name="Larson L."/>
            <person name="Mehta T."/>
            <person name="Park D."/>
            <person name="Pearson M."/>
            <person name="Richards J."/>
            <person name="Roberts A."/>
            <person name="Saif S."/>
            <person name="Shea T.D."/>
            <person name="Shenoy N."/>
            <person name="Sisk P."/>
            <person name="Stolte C."/>
            <person name="Sykes S.N."/>
            <person name="Walk T."/>
            <person name="White J."/>
            <person name="Yandava C."/>
            <person name="Izard J."/>
            <person name="Baranova O.V."/>
            <person name="Blanton J.M."/>
            <person name="Tanner A.C."/>
            <person name="Dewhirst F."/>
            <person name="Haas B."/>
            <person name="Nusbaum C."/>
            <person name="Birren B."/>
        </authorList>
    </citation>
    <scope>NUCLEOTIDE SEQUENCE [LARGE SCALE GENOMIC DNA]</scope>
    <source>
        <strain evidence="2 3">ATCC 29453</strain>
    </source>
</reference>
<dbReference type="KEGG" id="smur:BWP33_10700"/>
<evidence type="ECO:0000313" key="3">
    <source>
        <dbReference type="Proteomes" id="UP000017813"/>
    </source>
</evidence>